<reference evidence="1 2" key="1">
    <citation type="submission" date="2024-01" db="EMBL/GenBank/DDBJ databases">
        <title>The complete chloroplast genome sequence of Lithospermum erythrorhizon: insights into the phylogenetic relationship among Boraginaceae species and the maternal lineages of purple gromwells.</title>
        <authorList>
            <person name="Okada T."/>
            <person name="Watanabe K."/>
        </authorList>
    </citation>
    <scope>NUCLEOTIDE SEQUENCE [LARGE SCALE GENOMIC DNA]</scope>
</reference>
<dbReference type="AlphaFoldDB" id="A0AAV3QAD0"/>
<protein>
    <recommendedName>
        <fullName evidence="3">Retrovirus-related Pol polyprotein from transposon TNT 1-94</fullName>
    </recommendedName>
</protein>
<keyword evidence="2" id="KW-1185">Reference proteome</keyword>
<evidence type="ECO:0000313" key="1">
    <source>
        <dbReference type="EMBL" id="GAA0160346.1"/>
    </source>
</evidence>
<dbReference type="EMBL" id="BAABME010020416">
    <property type="protein sequence ID" value="GAA0160346.1"/>
    <property type="molecule type" value="Genomic_DNA"/>
</dbReference>
<proteinExistence type="predicted"/>
<dbReference type="CDD" id="cd09272">
    <property type="entry name" value="RNase_HI_RT_Ty1"/>
    <property type="match status" value="1"/>
</dbReference>
<comment type="caution">
    <text evidence="1">The sequence shown here is derived from an EMBL/GenBank/DDBJ whole genome shotgun (WGS) entry which is preliminary data.</text>
</comment>
<gene>
    <name evidence="1" type="ORF">LIER_39022</name>
</gene>
<name>A0AAV3QAD0_LITER</name>
<evidence type="ECO:0000313" key="2">
    <source>
        <dbReference type="Proteomes" id="UP001454036"/>
    </source>
</evidence>
<accession>A0AAV3QAD0</accession>
<evidence type="ECO:0008006" key="3">
    <source>
        <dbReference type="Google" id="ProtNLM"/>
    </source>
</evidence>
<sequence length="98" mass="11555">MLWIKKRFKELKIKQDNFTVLCDSQSTIHLSRNLTFHSRSKHINVRYHWVRDVLEEKLLYLDKVHNSENVTDMMTKTLPNNKHEACCAKAGLVFAAQV</sequence>
<organism evidence="1 2">
    <name type="scientific">Lithospermum erythrorhizon</name>
    <name type="common">Purple gromwell</name>
    <name type="synonym">Lithospermum officinale var. erythrorhizon</name>
    <dbReference type="NCBI Taxonomy" id="34254"/>
    <lineage>
        <taxon>Eukaryota</taxon>
        <taxon>Viridiplantae</taxon>
        <taxon>Streptophyta</taxon>
        <taxon>Embryophyta</taxon>
        <taxon>Tracheophyta</taxon>
        <taxon>Spermatophyta</taxon>
        <taxon>Magnoliopsida</taxon>
        <taxon>eudicotyledons</taxon>
        <taxon>Gunneridae</taxon>
        <taxon>Pentapetalae</taxon>
        <taxon>asterids</taxon>
        <taxon>lamiids</taxon>
        <taxon>Boraginales</taxon>
        <taxon>Boraginaceae</taxon>
        <taxon>Boraginoideae</taxon>
        <taxon>Lithospermeae</taxon>
        <taxon>Lithospermum</taxon>
    </lineage>
</organism>
<dbReference type="Proteomes" id="UP001454036">
    <property type="component" value="Unassembled WGS sequence"/>
</dbReference>